<dbReference type="GO" id="GO:0005829">
    <property type="term" value="C:cytosol"/>
    <property type="evidence" value="ECO:0007669"/>
    <property type="project" value="TreeGrafter"/>
</dbReference>
<proteinExistence type="predicted"/>
<keyword evidence="3" id="KW-1185">Reference proteome</keyword>
<dbReference type="InterPro" id="IPR050523">
    <property type="entry name" value="AKR_Detox_Biosynth"/>
</dbReference>
<dbReference type="PANTHER" id="PTHR43364">
    <property type="entry name" value="NADH-SPECIFIC METHYLGLYOXAL REDUCTASE-RELATED"/>
    <property type="match status" value="1"/>
</dbReference>
<dbReference type="InterPro" id="IPR023210">
    <property type="entry name" value="NADP_OxRdtase_dom"/>
</dbReference>
<name>A0A7Y4P7D2_9CORY</name>
<dbReference type="Pfam" id="PF00248">
    <property type="entry name" value="Aldo_ket_red"/>
    <property type="match status" value="1"/>
</dbReference>
<dbReference type="InterPro" id="IPR036812">
    <property type="entry name" value="NAD(P)_OxRdtase_dom_sf"/>
</dbReference>
<sequence length="300" mass="32150">MVREATVGSSGLRVSTLGLGTTTWGRSTPESEASEILRVFRDAGGTLIDVSPNAVDIIARQLVPDRHEFVVSVSSGVNPAAPFGQRVDCSRRNLLHQLDTTLQRLNTDYIDLWNVGYWDPHTPPDEVADTLAHMIQVGKVRYAGVRGYSGWQLAVTRHRDIISAQAPYNLLQRSIETDLLPAAQYLGVGVIAGAPLAQGVLSGQYRRSIPGTSRAASPEAYADVHGLIPESHAVVEALKTAAEGLGISTAITAASWVLSQPGISAMIATPRTTHHCQELITSADVTIPRTISKAFDDVTL</sequence>
<evidence type="ECO:0000313" key="3">
    <source>
        <dbReference type="Proteomes" id="UP000195652"/>
    </source>
</evidence>
<reference evidence="2 3" key="2">
    <citation type="journal article" date="2020" name="Antonie Van Leeuwenhoek">
        <title>Phylogenomic characterisation of a novel corynebacterial species pathogenic to animals.</title>
        <authorList>
            <person name="Moller J."/>
            <person name="Musella L."/>
            <person name="Melnikov V."/>
            <person name="Geissdorfer W."/>
            <person name="Burkovski A."/>
            <person name="Sangal V."/>
        </authorList>
    </citation>
    <scope>NUCLEOTIDE SEQUENCE [LARGE SCALE GENOMIC DNA]</scope>
    <source>
        <strain evidence="2 3">PO100/5</strain>
    </source>
</reference>
<dbReference type="GeneID" id="75007867"/>
<dbReference type="KEGG" id="csil:CBE74_06330"/>
<evidence type="ECO:0000313" key="2">
    <source>
        <dbReference type="EMBL" id="ARU46164.1"/>
    </source>
</evidence>
<dbReference type="OrthoDB" id="9768793at2"/>
<reference evidence="2 3" key="1">
    <citation type="journal article" date="2014" name="BMC Vet. Res.">
        <title>First report of Corynebacterium pseudotuberculosis from caseous lymphadenitis lesions in Black Alentejano pig (Sus scrofa domesticus).</title>
        <authorList>
            <person name="Oliveira M."/>
            <person name="Barroco C."/>
            <person name="Mottola C."/>
            <person name="Santos R."/>
            <person name="Lemsaddek A."/>
            <person name="Tavares L."/>
            <person name="Semedo-Lemsaddek T."/>
        </authorList>
    </citation>
    <scope>NUCLEOTIDE SEQUENCE [LARGE SCALE GENOMIC DNA]</scope>
    <source>
        <strain evidence="2 3">PO100/5</strain>
    </source>
</reference>
<protein>
    <submittedName>
        <fullName evidence="2">Aldo/keto reductase</fullName>
    </submittedName>
</protein>
<reference evidence="2 3" key="4">
    <citation type="journal article" date="2020" name="PLoS ONE">
        <title>Taxonomic classification of strain PO100/5 shows a broader geographic distribution and genetic markers of the recently described Corynebacterium silvaticum.</title>
        <authorList>
            <person name="Viana M.V.C."/>
            <person name="Profeta R."/>
            <person name="da Silva A.L."/>
            <person name="Hurtado R."/>
            <person name="Cerqueira J.C."/>
            <person name="Ribeiro B.F.S."/>
            <person name="Almeida M.O."/>
            <person name="Morais-Rodrigues F."/>
            <person name="Soares S.C."/>
            <person name="Oliveira M."/>
            <person name="Tavares L."/>
            <person name="Figueiredo H."/>
            <person name="Wattam A.R."/>
            <person name="Barh D."/>
            <person name="Ghosh P."/>
            <person name="Silva A."/>
            <person name="Azevedo V."/>
        </authorList>
    </citation>
    <scope>NUCLEOTIDE SEQUENCE [LARGE SCALE GENOMIC DNA]</scope>
    <source>
        <strain evidence="2 3">PO100/5</strain>
    </source>
</reference>
<evidence type="ECO:0000259" key="1">
    <source>
        <dbReference type="Pfam" id="PF00248"/>
    </source>
</evidence>
<dbReference type="RefSeq" id="WP_087453980.1">
    <property type="nucleotide sequence ID" value="NZ_CP021417.2"/>
</dbReference>
<dbReference type="AlphaFoldDB" id="A0A7Y4P7D2"/>
<dbReference type="PANTHER" id="PTHR43364:SF18">
    <property type="entry name" value="OXIDOREDUCTASE"/>
    <property type="match status" value="1"/>
</dbReference>
<dbReference type="SUPFAM" id="SSF51430">
    <property type="entry name" value="NAD(P)-linked oxidoreductase"/>
    <property type="match status" value="1"/>
</dbReference>
<dbReference type="Proteomes" id="UP000195652">
    <property type="component" value="Chromosome"/>
</dbReference>
<reference evidence="2 3" key="3">
    <citation type="journal article" date="2020" name="Int. J. Syst. Evol. Microbiol.">
        <title>Corynebacterium silvaticum sp. nov., a unique group of NTTB corynebacteria in wild boar and roe deer.</title>
        <authorList>
            <person name="Dangel A."/>
            <person name="Berger A."/>
            <person name="Rau J."/>
            <person name="Eisenberg T."/>
            <person name="Kampfer P."/>
            <person name="Margos G."/>
            <person name="Contzen M."/>
            <person name="Busse H.J."/>
            <person name="Konrad R."/>
            <person name="Peters M."/>
            <person name="Sting R."/>
            <person name="Sing A."/>
        </authorList>
    </citation>
    <scope>NUCLEOTIDE SEQUENCE [LARGE SCALE GENOMIC DNA]</scope>
    <source>
        <strain evidence="2 3">PO100/5</strain>
    </source>
</reference>
<dbReference type="Gene3D" id="3.20.20.100">
    <property type="entry name" value="NADP-dependent oxidoreductase domain"/>
    <property type="match status" value="1"/>
</dbReference>
<accession>A0A7Y4P7D2</accession>
<organism evidence="2 3">
    <name type="scientific">Corynebacterium silvaticum</name>
    <dbReference type="NCBI Taxonomy" id="2320431"/>
    <lineage>
        <taxon>Bacteria</taxon>
        <taxon>Bacillati</taxon>
        <taxon>Actinomycetota</taxon>
        <taxon>Actinomycetes</taxon>
        <taxon>Mycobacteriales</taxon>
        <taxon>Corynebacteriaceae</taxon>
        <taxon>Corynebacterium</taxon>
    </lineage>
</organism>
<gene>
    <name evidence="2" type="ORF">CBE74_06330</name>
</gene>
<dbReference type="EMBL" id="CP021417">
    <property type="protein sequence ID" value="ARU46164.1"/>
    <property type="molecule type" value="Genomic_DNA"/>
</dbReference>
<feature type="domain" description="NADP-dependent oxidoreductase" evidence="1">
    <location>
        <begin position="17"/>
        <end position="289"/>
    </location>
</feature>